<protein>
    <submittedName>
        <fullName evidence="2">Uncharacterized protein</fullName>
    </submittedName>
</protein>
<feature type="compositionally biased region" description="Basic residues" evidence="1">
    <location>
        <begin position="242"/>
        <end position="253"/>
    </location>
</feature>
<feature type="region of interest" description="Disordered" evidence="1">
    <location>
        <begin position="126"/>
        <end position="155"/>
    </location>
</feature>
<organism evidence="2">
    <name type="scientific">Arion vulgaris</name>
    <dbReference type="NCBI Taxonomy" id="1028688"/>
    <lineage>
        <taxon>Eukaryota</taxon>
        <taxon>Metazoa</taxon>
        <taxon>Spiralia</taxon>
        <taxon>Lophotrochozoa</taxon>
        <taxon>Mollusca</taxon>
        <taxon>Gastropoda</taxon>
        <taxon>Heterobranchia</taxon>
        <taxon>Euthyneura</taxon>
        <taxon>Panpulmonata</taxon>
        <taxon>Eupulmonata</taxon>
        <taxon>Stylommatophora</taxon>
        <taxon>Helicina</taxon>
        <taxon>Arionoidea</taxon>
        <taxon>Arionidae</taxon>
        <taxon>Arion</taxon>
    </lineage>
</organism>
<accession>A0A0B7A6A8</accession>
<name>A0A0B7A6A8_9EUPU</name>
<proteinExistence type="predicted"/>
<feature type="compositionally biased region" description="Basic and acidic residues" evidence="1">
    <location>
        <begin position="260"/>
        <end position="269"/>
    </location>
</feature>
<sequence length="452" mass="51076">DDDDDDVVAVIHLDDDDDDAGATETVINICSGQSNNDRSDLISDDGDEIVFYSEKGKSSQFMVYPDKRNKSTELSNLKLPESCVRSIMNNTVLKNHKSRVVIVGVDEDSRRIVHFRSEDDRFKAYEATPTSIDESHHSRSRASRNGDQARKSEKKVPDCMAIIRQSDEYKLLLARFRALFMWPVVMSTVKPSPLSDGSLPTVQNTSELQNFEKQKKKMKRATQSIAQRNHLRMMRSNSLATRSKKIPKHRKKNSQGTKSIECKEDRGTEIEESTTLSLKQEDAVEDSATHSLEQQDAVPSQANDDEQDGTNKTDPKRKAGRPKGSKNKKHQAAVSRERLKRVTRKVLEDNVPIEQVKGPEKSLPQWWKDAILAVMLAKKAMADDGEEDSEVEIGDDDDFIDKGNYSDDEWYQQLCEQEMGVKMAKNLEQISNCGSVVLPTQDNIAEKTTTHE</sequence>
<evidence type="ECO:0000256" key="1">
    <source>
        <dbReference type="SAM" id="MobiDB-lite"/>
    </source>
</evidence>
<feature type="compositionally biased region" description="Polar residues" evidence="1">
    <location>
        <begin position="289"/>
        <end position="302"/>
    </location>
</feature>
<reference evidence="2" key="1">
    <citation type="submission" date="2014-12" db="EMBL/GenBank/DDBJ databases">
        <title>Insight into the proteome of Arion vulgaris.</title>
        <authorList>
            <person name="Aradska J."/>
            <person name="Bulat T."/>
            <person name="Smidak R."/>
            <person name="Sarate P."/>
            <person name="Gangsoo J."/>
            <person name="Sialana F."/>
            <person name="Bilban M."/>
            <person name="Lubec G."/>
        </authorList>
    </citation>
    <scope>NUCLEOTIDE SEQUENCE</scope>
    <source>
        <tissue evidence="2">Skin</tissue>
    </source>
</reference>
<dbReference type="EMBL" id="HACG01028650">
    <property type="protein sequence ID" value="CEK75515.1"/>
    <property type="molecule type" value="Transcribed_RNA"/>
</dbReference>
<feature type="compositionally biased region" description="Basic residues" evidence="1">
    <location>
        <begin position="318"/>
        <end position="331"/>
    </location>
</feature>
<dbReference type="AlphaFoldDB" id="A0A0B7A6A8"/>
<gene>
    <name evidence="2" type="primary">ORF95842</name>
</gene>
<feature type="non-terminal residue" evidence="2">
    <location>
        <position position="1"/>
    </location>
</feature>
<feature type="region of interest" description="Disordered" evidence="1">
    <location>
        <begin position="213"/>
        <end position="337"/>
    </location>
</feature>
<evidence type="ECO:0000313" key="2">
    <source>
        <dbReference type="EMBL" id="CEK75515.1"/>
    </source>
</evidence>